<dbReference type="GO" id="GO:0016020">
    <property type="term" value="C:membrane"/>
    <property type="evidence" value="ECO:0007669"/>
    <property type="project" value="UniProtKB-SubCell"/>
</dbReference>
<keyword evidence="4 6" id="KW-0472">Membrane</keyword>
<dbReference type="InterPro" id="IPR002293">
    <property type="entry name" value="AA/rel_permease1"/>
</dbReference>
<feature type="transmembrane region" description="Helical" evidence="6">
    <location>
        <begin position="455"/>
        <end position="476"/>
    </location>
</feature>
<dbReference type="AlphaFoldDB" id="A0AA40CZI0"/>
<comment type="caution">
    <text evidence="7">The sequence shown here is derived from an EMBL/GenBank/DDBJ whole genome shotgun (WGS) entry which is preliminary data.</text>
</comment>
<dbReference type="Gene3D" id="1.20.1740.10">
    <property type="entry name" value="Amino acid/polyamine transporter I"/>
    <property type="match status" value="1"/>
</dbReference>
<evidence type="ECO:0000256" key="6">
    <source>
        <dbReference type="SAM" id="Phobius"/>
    </source>
</evidence>
<comment type="subcellular location">
    <subcellularLocation>
        <location evidence="1">Membrane</location>
        <topology evidence="1">Multi-pass membrane protein</topology>
    </subcellularLocation>
</comment>
<keyword evidence="3 6" id="KW-1133">Transmembrane helix</keyword>
<feature type="region of interest" description="Disordered" evidence="5">
    <location>
        <begin position="1"/>
        <end position="45"/>
    </location>
</feature>
<reference evidence="7" key="1">
    <citation type="submission" date="2023-06" db="EMBL/GenBank/DDBJ databases">
        <title>Genome-scale phylogeny and comparative genomics of the fungal order Sordariales.</title>
        <authorList>
            <consortium name="Lawrence Berkeley National Laboratory"/>
            <person name="Hensen N."/>
            <person name="Bonometti L."/>
            <person name="Westerberg I."/>
            <person name="Brannstrom I.O."/>
            <person name="Guillou S."/>
            <person name="Cros-Aarteil S."/>
            <person name="Calhoun S."/>
            <person name="Haridas S."/>
            <person name="Kuo A."/>
            <person name="Mondo S."/>
            <person name="Pangilinan J."/>
            <person name="Riley R."/>
            <person name="Labutti K."/>
            <person name="Andreopoulos B."/>
            <person name="Lipzen A."/>
            <person name="Chen C."/>
            <person name="Yanf M."/>
            <person name="Daum C."/>
            <person name="Ng V."/>
            <person name="Clum A."/>
            <person name="Steindorff A."/>
            <person name="Ohm R."/>
            <person name="Martin F."/>
            <person name="Silar P."/>
            <person name="Natvig D."/>
            <person name="Lalanne C."/>
            <person name="Gautier V."/>
            <person name="Ament-Velasquez S.L."/>
            <person name="Kruys A."/>
            <person name="Hutchinson M.I."/>
            <person name="Powell A.J."/>
            <person name="Barry K."/>
            <person name="Miller A.N."/>
            <person name="Grigoriev I.V."/>
            <person name="Debuchy R."/>
            <person name="Gladieux P."/>
            <person name="Thoren M.H."/>
            <person name="Johannesson H."/>
        </authorList>
    </citation>
    <scope>NUCLEOTIDE SEQUENCE</scope>
    <source>
        <strain evidence="7">SMH2532-1</strain>
    </source>
</reference>
<evidence type="ECO:0000256" key="4">
    <source>
        <dbReference type="ARBA" id="ARBA00023136"/>
    </source>
</evidence>
<feature type="transmembrane region" description="Helical" evidence="6">
    <location>
        <begin position="657"/>
        <end position="680"/>
    </location>
</feature>
<evidence type="ECO:0000256" key="5">
    <source>
        <dbReference type="SAM" id="MobiDB-lite"/>
    </source>
</evidence>
<evidence type="ECO:0000256" key="2">
    <source>
        <dbReference type="ARBA" id="ARBA00022692"/>
    </source>
</evidence>
<accession>A0AA40CZI0</accession>
<feature type="transmembrane region" description="Helical" evidence="6">
    <location>
        <begin position="425"/>
        <end position="443"/>
    </location>
</feature>
<protein>
    <submittedName>
        <fullName evidence="7">Uncharacterized protein</fullName>
    </submittedName>
</protein>
<gene>
    <name evidence="7" type="ORF">B0T16DRAFT_450700</name>
</gene>
<feature type="transmembrane region" description="Helical" evidence="6">
    <location>
        <begin position="318"/>
        <end position="342"/>
    </location>
</feature>
<feature type="transmembrane region" description="Helical" evidence="6">
    <location>
        <begin position="627"/>
        <end position="645"/>
    </location>
</feature>
<evidence type="ECO:0000256" key="3">
    <source>
        <dbReference type="ARBA" id="ARBA00022989"/>
    </source>
</evidence>
<proteinExistence type="predicted"/>
<keyword evidence="8" id="KW-1185">Reference proteome</keyword>
<organism evidence="7 8">
    <name type="scientific">Cercophora newfieldiana</name>
    <dbReference type="NCBI Taxonomy" id="92897"/>
    <lineage>
        <taxon>Eukaryota</taxon>
        <taxon>Fungi</taxon>
        <taxon>Dikarya</taxon>
        <taxon>Ascomycota</taxon>
        <taxon>Pezizomycotina</taxon>
        <taxon>Sordariomycetes</taxon>
        <taxon>Sordariomycetidae</taxon>
        <taxon>Sordariales</taxon>
        <taxon>Lasiosphaeriaceae</taxon>
        <taxon>Cercophora</taxon>
    </lineage>
</organism>
<feature type="transmembrane region" description="Helical" evidence="6">
    <location>
        <begin position="382"/>
        <end position="405"/>
    </location>
</feature>
<dbReference type="Pfam" id="PF13520">
    <property type="entry name" value="AA_permease_2"/>
    <property type="match status" value="2"/>
</dbReference>
<sequence length="797" mass="87522">MDDLVGATSRGSQTPESVASNQDSDDSDSSRSPSIRCGTGSQPPLHDIYERLLGLESELDTSTPTNVESQEPPMGRNVSRVGTFPASSTPEMVPIGRVALVSEVHDSAFIRLDVTQPNGWQNAIPLDDLVSVATHIETTAKDTAVQTTTANGGTISGILSGTPSYIRLPHTRKFRQVYTAKLDRPLAPGDCGSWVRDASTGRLFGHVVAGSPTTGLAMVLPAIDALIFAREALQRSGLTEVDGLKETIQPAWFRPVDELSLSTLFVGQGRSTNYQNSLSYSDTPLPKPPTLFFIPMAVLYTVMDLAITKGLIPNPLPLLSNYALLAAFGLTVALVPIGVHIWKEIGLSIPRYRPSQVSTPRSGGDKNYLEFMWRHRGRRPRPILRCFATLTCFFYGLVFVTGNAIQFGLYLTKAADPSANPRDHRAAVISVAIAALTVAAVAGKMRLRPSRWQSVLLATLKAVLLFSTAFLILFGITQSSGNEWRTTYEVAPSAGAPLCLALATDPNPAIAASYIRQNRKSTSYIFRNSASLFCPATPPFATRCRHAYETVALDAGLQSVGKDLRLQMAFYVAISIFTFGSLLTAIFTAARIKQQLAKEEILPGAPAFPKTPPWLARWQRLWLQDAVVFRWLVVVFLILLIGLTVDFEAEYDARAYTYTGIADILVGVLPIAGAVCLEAYRRLRSWGRNTTSSRPPNSKFERFGVSDIPRSWLSLNLEKLCRVVDFRLPVMRWAESARTSLWRTKGTATRVFEVARMPYIEGDDMGNLFQTAEIVSVDWRYDGEDEKDLATAEMDQL</sequence>
<evidence type="ECO:0000256" key="1">
    <source>
        <dbReference type="ARBA" id="ARBA00004141"/>
    </source>
</evidence>
<dbReference type="GO" id="GO:0022857">
    <property type="term" value="F:transmembrane transporter activity"/>
    <property type="evidence" value="ECO:0007669"/>
    <property type="project" value="InterPro"/>
</dbReference>
<dbReference type="EMBL" id="JAULSV010000001">
    <property type="protein sequence ID" value="KAK0654953.1"/>
    <property type="molecule type" value="Genomic_DNA"/>
</dbReference>
<feature type="transmembrane region" description="Helical" evidence="6">
    <location>
        <begin position="568"/>
        <end position="590"/>
    </location>
</feature>
<evidence type="ECO:0000313" key="7">
    <source>
        <dbReference type="EMBL" id="KAK0654953.1"/>
    </source>
</evidence>
<evidence type="ECO:0000313" key="8">
    <source>
        <dbReference type="Proteomes" id="UP001174936"/>
    </source>
</evidence>
<dbReference type="Proteomes" id="UP001174936">
    <property type="component" value="Unassembled WGS sequence"/>
</dbReference>
<keyword evidence="2 6" id="KW-0812">Transmembrane</keyword>
<name>A0AA40CZI0_9PEZI</name>